<evidence type="ECO:0000313" key="3">
    <source>
        <dbReference type="EMBL" id="WOK07023.1"/>
    </source>
</evidence>
<evidence type="ECO:0000313" key="4">
    <source>
        <dbReference type="Proteomes" id="UP001302349"/>
    </source>
</evidence>
<dbReference type="RefSeq" id="WP_317489712.1">
    <property type="nucleotide sequence ID" value="NZ_CP136051.1"/>
</dbReference>
<protein>
    <submittedName>
        <fullName evidence="3">MBG domain-containing protein</fullName>
    </submittedName>
</protein>
<reference evidence="3 4" key="1">
    <citation type="journal article" date="2023" name="Microbiol. Resour. Announc.">
        <title>Complete Genome Sequence of Imperialibacter roseus strain P4T.</title>
        <authorList>
            <person name="Tizabi D.R."/>
            <person name="Bachvaroff T."/>
            <person name="Hill R.T."/>
        </authorList>
    </citation>
    <scope>NUCLEOTIDE SEQUENCE [LARGE SCALE GENOMIC DNA]</scope>
    <source>
        <strain evidence="3 4">P4T</strain>
    </source>
</reference>
<dbReference type="Pfam" id="PF18962">
    <property type="entry name" value="Por_Secre_tail"/>
    <property type="match status" value="1"/>
</dbReference>
<evidence type="ECO:0000259" key="2">
    <source>
        <dbReference type="Pfam" id="PF18962"/>
    </source>
</evidence>
<proteinExistence type="predicted"/>
<feature type="domain" description="Secretion system C-terminal sorting" evidence="2">
    <location>
        <begin position="92"/>
        <end position="158"/>
    </location>
</feature>
<dbReference type="Pfam" id="PF18887">
    <property type="entry name" value="MBG_3"/>
    <property type="match status" value="1"/>
</dbReference>
<evidence type="ECO:0000259" key="1">
    <source>
        <dbReference type="Pfam" id="PF18887"/>
    </source>
</evidence>
<name>A0ABZ0IPP7_9BACT</name>
<gene>
    <name evidence="3" type="ORF">RT717_00105</name>
</gene>
<accession>A0ABZ0IPP7</accession>
<sequence>MVKATAEVTLSQLEQVADGSRKGVLVSTNPEGLKVEVTYNGLAEAPSEADTYNVEAGIVEENYQGSVEGVLALEEIETGIGCDEEYIVVFLNPVSKELTIDIKYEMNSRIYLFDMLGRRRLEKVLTSERTVLNLQHQPAGIYVLVIENERGNVLKQVKVRKEKLLTII</sequence>
<keyword evidence="4" id="KW-1185">Reference proteome</keyword>
<dbReference type="EMBL" id="CP136051">
    <property type="protein sequence ID" value="WOK07023.1"/>
    <property type="molecule type" value="Genomic_DNA"/>
</dbReference>
<dbReference type="Proteomes" id="UP001302349">
    <property type="component" value="Chromosome"/>
</dbReference>
<feature type="domain" description="MBG" evidence="1">
    <location>
        <begin position="6"/>
        <end position="74"/>
    </location>
</feature>
<dbReference type="InterPro" id="IPR026444">
    <property type="entry name" value="Secre_tail"/>
</dbReference>
<dbReference type="NCBIfam" id="TIGR04183">
    <property type="entry name" value="Por_Secre_tail"/>
    <property type="match status" value="1"/>
</dbReference>
<dbReference type="InterPro" id="IPR043772">
    <property type="entry name" value="MBG_3"/>
</dbReference>
<organism evidence="3 4">
    <name type="scientific">Imperialibacter roseus</name>
    <dbReference type="NCBI Taxonomy" id="1324217"/>
    <lineage>
        <taxon>Bacteria</taxon>
        <taxon>Pseudomonadati</taxon>
        <taxon>Bacteroidota</taxon>
        <taxon>Cytophagia</taxon>
        <taxon>Cytophagales</taxon>
        <taxon>Flammeovirgaceae</taxon>
        <taxon>Imperialibacter</taxon>
    </lineage>
</organism>